<evidence type="ECO:0000259" key="8">
    <source>
        <dbReference type="PROSITE" id="PS50929"/>
    </source>
</evidence>
<dbReference type="Proteomes" id="UP001529510">
    <property type="component" value="Unassembled WGS sequence"/>
</dbReference>
<gene>
    <name evidence="9" type="ORF">M9458_005924</name>
</gene>
<keyword evidence="5 7" id="KW-1133">Transmembrane helix</keyword>
<protein>
    <recommendedName>
        <fullName evidence="8">ABC transmembrane type-1 domain-containing protein</fullName>
    </recommendedName>
</protein>
<dbReference type="Pfam" id="PF00664">
    <property type="entry name" value="ABC_membrane"/>
    <property type="match status" value="1"/>
</dbReference>
<feature type="non-terminal residue" evidence="9">
    <location>
        <position position="119"/>
    </location>
</feature>
<dbReference type="InterPro" id="IPR011527">
    <property type="entry name" value="ABC1_TM_dom"/>
</dbReference>
<reference evidence="9 10" key="1">
    <citation type="submission" date="2024-05" db="EMBL/GenBank/DDBJ databases">
        <title>Genome sequencing and assembly of Indian major carp, Cirrhinus mrigala (Hamilton, 1822).</title>
        <authorList>
            <person name="Mohindra V."/>
            <person name="Chowdhury L.M."/>
            <person name="Lal K."/>
            <person name="Jena J.K."/>
        </authorList>
    </citation>
    <scope>NUCLEOTIDE SEQUENCE [LARGE SCALE GENOMIC DNA]</scope>
    <source>
        <strain evidence="9">CM1030</strain>
        <tissue evidence="9">Blood</tissue>
    </source>
</reference>
<evidence type="ECO:0000256" key="3">
    <source>
        <dbReference type="ARBA" id="ARBA00022741"/>
    </source>
</evidence>
<dbReference type="SUPFAM" id="SSF90123">
    <property type="entry name" value="ABC transporter transmembrane region"/>
    <property type="match status" value="1"/>
</dbReference>
<evidence type="ECO:0000313" key="9">
    <source>
        <dbReference type="EMBL" id="KAL0197384.1"/>
    </source>
</evidence>
<dbReference type="PANTHER" id="PTHR24223:SF339">
    <property type="entry name" value="ATP-BINDING CASSETTE SUB-FAMILY C MEMBER 6"/>
    <property type="match status" value="1"/>
</dbReference>
<keyword evidence="4" id="KW-0067">ATP-binding</keyword>
<keyword evidence="6 7" id="KW-0472">Membrane</keyword>
<feature type="transmembrane region" description="Helical" evidence="7">
    <location>
        <begin position="36"/>
        <end position="64"/>
    </location>
</feature>
<keyword evidence="3" id="KW-0547">Nucleotide-binding</keyword>
<dbReference type="PANTHER" id="PTHR24223">
    <property type="entry name" value="ATP-BINDING CASSETTE SUB-FAMILY C"/>
    <property type="match status" value="1"/>
</dbReference>
<dbReference type="GO" id="GO:0005524">
    <property type="term" value="F:ATP binding"/>
    <property type="evidence" value="ECO:0007669"/>
    <property type="project" value="UniProtKB-KW"/>
</dbReference>
<feature type="non-terminal residue" evidence="9">
    <location>
        <position position="1"/>
    </location>
</feature>
<feature type="domain" description="ABC transmembrane type-1" evidence="8">
    <location>
        <begin position="1"/>
        <end position="96"/>
    </location>
</feature>
<evidence type="ECO:0000256" key="4">
    <source>
        <dbReference type="ARBA" id="ARBA00022840"/>
    </source>
</evidence>
<dbReference type="EMBL" id="JAMKFB020000003">
    <property type="protein sequence ID" value="KAL0197384.1"/>
    <property type="molecule type" value="Genomic_DNA"/>
</dbReference>
<dbReference type="PROSITE" id="PS50929">
    <property type="entry name" value="ABC_TM1F"/>
    <property type="match status" value="1"/>
</dbReference>
<keyword evidence="2 7" id="KW-0812">Transmembrane</keyword>
<accession>A0ABD0RFU1</accession>
<dbReference type="Gene3D" id="1.20.1560.10">
    <property type="entry name" value="ABC transporter type 1, transmembrane domain"/>
    <property type="match status" value="1"/>
</dbReference>
<dbReference type="InterPro" id="IPR050173">
    <property type="entry name" value="ABC_transporter_C-like"/>
</dbReference>
<dbReference type="InterPro" id="IPR036640">
    <property type="entry name" value="ABC1_TM_sf"/>
</dbReference>
<evidence type="ECO:0000256" key="1">
    <source>
        <dbReference type="ARBA" id="ARBA00022448"/>
    </source>
</evidence>
<evidence type="ECO:0000256" key="6">
    <source>
        <dbReference type="ARBA" id="ARBA00023136"/>
    </source>
</evidence>
<comment type="caution">
    <text evidence="9">The sequence shown here is derived from an EMBL/GenBank/DDBJ whole genome shotgun (WGS) entry which is preliminary data.</text>
</comment>
<keyword evidence="1" id="KW-0813">Transport</keyword>
<name>A0ABD0RFU1_CIRMR</name>
<keyword evidence="10" id="KW-1185">Reference proteome</keyword>
<evidence type="ECO:0000256" key="2">
    <source>
        <dbReference type="ARBA" id="ARBA00022692"/>
    </source>
</evidence>
<proteinExistence type="predicted"/>
<dbReference type="AlphaFoldDB" id="A0ABD0RFU1"/>
<evidence type="ECO:0000313" key="10">
    <source>
        <dbReference type="Proteomes" id="UP001529510"/>
    </source>
</evidence>
<organism evidence="9 10">
    <name type="scientific">Cirrhinus mrigala</name>
    <name type="common">Mrigala</name>
    <dbReference type="NCBI Taxonomy" id="683832"/>
    <lineage>
        <taxon>Eukaryota</taxon>
        <taxon>Metazoa</taxon>
        <taxon>Chordata</taxon>
        <taxon>Craniata</taxon>
        <taxon>Vertebrata</taxon>
        <taxon>Euteleostomi</taxon>
        <taxon>Actinopterygii</taxon>
        <taxon>Neopterygii</taxon>
        <taxon>Teleostei</taxon>
        <taxon>Ostariophysi</taxon>
        <taxon>Cypriniformes</taxon>
        <taxon>Cyprinidae</taxon>
        <taxon>Labeoninae</taxon>
        <taxon>Labeonini</taxon>
        <taxon>Cirrhinus</taxon>
    </lineage>
</organism>
<evidence type="ECO:0000256" key="7">
    <source>
        <dbReference type="SAM" id="Phobius"/>
    </source>
</evidence>
<evidence type="ECO:0000256" key="5">
    <source>
        <dbReference type="ARBA" id="ARBA00022989"/>
    </source>
</evidence>
<sequence>STPSGNLLNRFSKEIDAIDCMIPDGLKMMLGYVFKLLEVCIIVLMATPFAGVIILPLTLLYAFIQSFYVATSCQLRRLESVSRSPIYTHFNETVQGNSLGLSYWLTAEWTTIKPPISQD</sequence>